<dbReference type="Pfam" id="PF11860">
    <property type="entry name" value="Muramidase"/>
    <property type="match status" value="1"/>
</dbReference>
<organism evidence="3 4">
    <name type="scientific">Caballeronia glathei</name>
    <dbReference type="NCBI Taxonomy" id="60547"/>
    <lineage>
        <taxon>Bacteria</taxon>
        <taxon>Pseudomonadati</taxon>
        <taxon>Pseudomonadota</taxon>
        <taxon>Betaproteobacteria</taxon>
        <taxon>Burkholderiales</taxon>
        <taxon>Burkholderiaceae</taxon>
        <taxon>Caballeronia</taxon>
    </lineage>
</organism>
<dbReference type="EMBL" id="JFHC01000086">
    <property type="protein sequence ID" value="KDR38525.1"/>
    <property type="molecule type" value="Genomic_DNA"/>
</dbReference>
<dbReference type="Proteomes" id="UP000027466">
    <property type="component" value="Unassembled WGS sequence"/>
</dbReference>
<evidence type="ECO:0000313" key="3">
    <source>
        <dbReference type="EMBL" id="KDR38525.1"/>
    </source>
</evidence>
<comment type="caution">
    <text evidence="3">The sequence shown here is derived from an EMBL/GenBank/DDBJ whole genome shotgun (WGS) entry which is preliminary data.</text>
</comment>
<feature type="region of interest" description="Disordered" evidence="1">
    <location>
        <begin position="103"/>
        <end position="128"/>
    </location>
</feature>
<feature type="domain" description="N-acetylmuramidase" evidence="2">
    <location>
        <begin position="61"/>
        <end position="247"/>
    </location>
</feature>
<sequence>MGFLGIKVSETKTAANKPVAKVANDGVEEPDIIAKARTTYTGAQITEENWLSAANELGCEIEVIMAIAEQETEKLKALGMGAFDKQRRPTILFERHRFGKNTNQKFSEDNPDISGSKEYMPGSARDERGKRYDDGNHYGLFSWQYKKLAKAYTLDPGAALAACSWGKFQIMGENYRACGFNDVKTFVESMCISEVEHLKAVVNFATSTGLRPALKGKNWASIAAAYNGPRYKRNSYDTQLKNIYDKLLKRKK</sequence>
<name>A0A069PD28_9BURK</name>
<dbReference type="InterPro" id="IPR024408">
    <property type="entry name" value="Muramidase"/>
</dbReference>
<evidence type="ECO:0000259" key="2">
    <source>
        <dbReference type="Pfam" id="PF11860"/>
    </source>
</evidence>
<proteinExistence type="predicted"/>
<dbReference type="STRING" id="60547.GCA_000751215_03557"/>
<gene>
    <name evidence="3" type="ORF">BG61_39515</name>
</gene>
<evidence type="ECO:0000313" key="4">
    <source>
        <dbReference type="Proteomes" id="UP000027466"/>
    </source>
</evidence>
<dbReference type="AlphaFoldDB" id="A0A069PD28"/>
<keyword evidence="4" id="KW-1185">Reference proteome</keyword>
<evidence type="ECO:0000256" key="1">
    <source>
        <dbReference type="SAM" id="MobiDB-lite"/>
    </source>
</evidence>
<protein>
    <submittedName>
        <fullName evidence="3">Peptidoglycan-binding protein</fullName>
    </submittedName>
</protein>
<reference evidence="3 4" key="1">
    <citation type="submission" date="2014-03" db="EMBL/GenBank/DDBJ databases">
        <title>Draft Genome Sequences of Four Burkholderia Strains.</title>
        <authorList>
            <person name="Liu X.Y."/>
            <person name="Li C.X."/>
            <person name="Xu J.H."/>
        </authorList>
    </citation>
    <scope>NUCLEOTIDE SEQUENCE [LARGE SCALE GENOMIC DNA]</scope>
    <source>
        <strain evidence="3 4">DSM 50014</strain>
    </source>
</reference>
<accession>A0A069PD28</accession>